<name>A0A3S0PT86_9BACT</name>
<dbReference type="RefSeq" id="WP_126677663.1">
    <property type="nucleotide sequence ID" value="NZ_RYYU01000001.1"/>
</dbReference>
<gene>
    <name evidence="1" type="ORF">EHV08_01475</name>
</gene>
<dbReference type="OrthoDB" id="1075713at2"/>
<evidence type="ECO:0000313" key="1">
    <source>
        <dbReference type="EMBL" id="RUL58565.1"/>
    </source>
</evidence>
<proteinExistence type="predicted"/>
<accession>A0A3S0PT86</accession>
<comment type="caution">
    <text evidence="1">The sequence shown here is derived from an EMBL/GenBank/DDBJ whole genome shotgun (WGS) entry which is preliminary data.</text>
</comment>
<dbReference type="AlphaFoldDB" id="A0A3S0PT86"/>
<keyword evidence="2" id="KW-1185">Reference proteome</keyword>
<reference evidence="1 2" key="1">
    <citation type="submission" date="2018-12" db="EMBL/GenBank/DDBJ databases">
        <title>Genome sequencing of Prevotella sp. KCOM 3155 (= JS262).</title>
        <authorList>
            <person name="Kook J.-K."/>
            <person name="Park S.-N."/>
            <person name="Lim Y.K."/>
        </authorList>
    </citation>
    <scope>NUCLEOTIDE SEQUENCE [LARGE SCALE GENOMIC DNA]</scope>
    <source>
        <strain evidence="1 2">KCOM 3155</strain>
    </source>
</reference>
<organism evidence="1 2">
    <name type="scientific">Prevotella koreensis</name>
    <dbReference type="NCBI Taxonomy" id="2490854"/>
    <lineage>
        <taxon>Bacteria</taxon>
        <taxon>Pseudomonadati</taxon>
        <taxon>Bacteroidota</taxon>
        <taxon>Bacteroidia</taxon>
        <taxon>Bacteroidales</taxon>
        <taxon>Prevotellaceae</taxon>
        <taxon>Prevotella</taxon>
    </lineage>
</organism>
<dbReference type="EMBL" id="RYYU01000001">
    <property type="protein sequence ID" value="RUL58565.1"/>
    <property type="molecule type" value="Genomic_DNA"/>
</dbReference>
<dbReference type="Proteomes" id="UP000278983">
    <property type="component" value="Unassembled WGS sequence"/>
</dbReference>
<protein>
    <submittedName>
        <fullName evidence="1">Uncharacterized protein</fullName>
    </submittedName>
</protein>
<sequence>MEYPKEFKNLIKFVKSNCKGEYIGVGNPISNVLFVGKEPAIPEEKKLQRLCEIEENCTQWENNINQGLDIIDILPMYCKNYQYNPLYPYKGQKYSVYTEKSKKGESGTSKTWYQYQKLWDLICDGKTKSHSDFIDFHEHCFSTELSSANEKYSSRVNSGNRTNSINLRKGLLGHPFYQRFSIMILAVGHYPRQHNIDIESIFKSKWKGQTCVVGRFWYNIHESLTGTPKLLIHTNQLSMVSDELITEISDRCIEFKIKYHIEL</sequence>
<evidence type="ECO:0000313" key="2">
    <source>
        <dbReference type="Proteomes" id="UP000278983"/>
    </source>
</evidence>